<keyword evidence="1" id="KW-0472">Membrane</keyword>
<protein>
    <submittedName>
        <fullName evidence="2">Flagellar protein FliO/FliZ</fullName>
    </submittedName>
</protein>
<keyword evidence="1" id="KW-1133">Transmembrane helix</keyword>
<evidence type="ECO:0000256" key="1">
    <source>
        <dbReference type="SAM" id="Phobius"/>
    </source>
</evidence>
<keyword evidence="2" id="KW-0969">Cilium</keyword>
<comment type="caution">
    <text evidence="2">The sequence shown here is derived from an EMBL/GenBank/DDBJ whole genome shotgun (WGS) entry which is preliminary data.</text>
</comment>
<proteinExistence type="predicted"/>
<dbReference type="Proteomes" id="UP000245921">
    <property type="component" value="Unassembled WGS sequence"/>
</dbReference>
<dbReference type="EMBL" id="QGGI01000017">
    <property type="protein sequence ID" value="PWJ88739.1"/>
    <property type="molecule type" value="Genomic_DNA"/>
</dbReference>
<gene>
    <name evidence="2" type="ORF">C7380_11729</name>
</gene>
<keyword evidence="2" id="KW-0282">Flagellum</keyword>
<dbReference type="RefSeq" id="WP_109605752.1">
    <property type="nucleotide sequence ID" value="NZ_QGGI01000017.1"/>
</dbReference>
<organism evidence="2 3">
    <name type="scientific">Oceanotoga teriensis</name>
    <dbReference type="NCBI Taxonomy" id="515440"/>
    <lineage>
        <taxon>Bacteria</taxon>
        <taxon>Thermotogati</taxon>
        <taxon>Thermotogota</taxon>
        <taxon>Thermotogae</taxon>
        <taxon>Petrotogales</taxon>
        <taxon>Petrotogaceae</taxon>
        <taxon>Oceanotoga</taxon>
    </lineage>
</organism>
<keyword evidence="3" id="KW-1185">Reference proteome</keyword>
<dbReference type="AlphaFoldDB" id="A0AA45HHV5"/>
<name>A0AA45HHV5_9BACT</name>
<evidence type="ECO:0000313" key="3">
    <source>
        <dbReference type="Proteomes" id="UP000245921"/>
    </source>
</evidence>
<feature type="transmembrane region" description="Helical" evidence="1">
    <location>
        <begin position="20"/>
        <end position="41"/>
    </location>
</feature>
<evidence type="ECO:0000313" key="2">
    <source>
        <dbReference type="EMBL" id="PWJ88739.1"/>
    </source>
</evidence>
<keyword evidence="2" id="KW-0966">Cell projection</keyword>
<sequence>MNLEYETINASSTLLKSSGGLSIFLWFLSMIALIIIMYILYRIIIKYSKNGVINSEIKILKKYYIEKNIYIGVLKLNEDYYYTLIGNNSTEIIRKLTQSEIENIQINNINFKDTLRGFMKKNEK</sequence>
<keyword evidence="1" id="KW-0812">Transmembrane</keyword>
<accession>A0AA45HHV5</accession>
<reference evidence="2 3" key="1">
    <citation type="submission" date="2018-05" db="EMBL/GenBank/DDBJ databases">
        <title>Genomic Encyclopedia of Type Strains, Phase IV (KMG-IV): sequencing the most valuable type-strain genomes for metagenomic binning, comparative biology and taxonomic classification.</title>
        <authorList>
            <person name="Goeker M."/>
        </authorList>
    </citation>
    <scope>NUCLEOTIDE SEQUENCE [LARGE SCALE GENOMIC DNA]</scope>
    <source>
        <strain evidence="2 3">DSM 24906</strain>
    </source>
</reference>